<dbReference type="OrthoDB" id="1271623at2"/>
<evidence type="ECO:0000313" key="1">
    <source>
        <dbReference type="EMBL" id="ESK50489.1"/>
    </source>
</evidence>
<keyword evidence="2" id="KW-1185">Reference proteome</keyword>
<dbReference type="EMBL" id="AYEU01000007">
    <property type="protein sequence ID" value="ESK50489.1"/>
    <property type="molecule type" value="Genomic_DNA"/>
</dbReference>
<dbReference type="HOGENOM" id="CLU_173782_0_0_6"/>
<dbReference type="RefSeq" id="WP_004902693.1">
    <property type="nucleotide sequence ID" value="NZ_BBTI01000005.1"/>
</dbReference>
<reference evidence="1 2" key="1">
    <citation type="submission" date="2013-10" db="EMBL/GenBank/DDBJ databases">
        <title>The Genome Sequence of Acinetobacter brisouii CIP 110357.</title>
        <authorList>
            <consortium name="The Broad Institute Genomics Platform"/>
            <consortium name="The Broad Institute Genome Sequencing Center for Infectious Disease"/>
            <person name="Cerqueira G."/>
            <person name="Feldgarden M."/>
            <person name="Courvalin P."/>
            <person name="Grillot-Courvalin C."/>
            <person name="Clermont D."/>
            <person name="Rocha E."/>
            <person name="Yoon E.-J."/>
            <person name="Nemec A."/>
            <person name="Young S.K."/>
            <person name="Zeng Q."/>
            <person name="Gargeya S."/>
            <person name="Fitzgerald M."/>
            <person name="Abouelleil A."/>
            <person name="Alvarado L."/>
            <person name="Berlin A.M."/>
            <person name="Chapman S.B."/>
            <person name="Gainer-Dewar J."/>
            <person name="Goldberg J."/>
            <person name="Gnerre S."/>
            <person name="Griggs A."/>
            <person name="Gujja S."/>
            <person name="Hansen M."/>
            <person name="Howarth C."/>
            <person name="Imamovic A."/>
            <person name="Ireland A."/>
            <person name="Larimer J."/>
            <person name="McCowan C."/>
            <person name="Murphy C."/>
            <person name="Pearson M."/>
            <person name="Poon T.W."/>
            <person name="Priest M."/>
            <person name="Roberts A."/>
            <person name="Saif S."/>
            <person name="Shea T."/>
            <person name="Sykes S."/>
            <person name="Wortman J."/>
            <person name="Nusbaum C."/>
            <person name="Birren B."/>
        </authorList>
    </citation>
    <scope>NUCLEOTIDE SEQUENCE [LARGE SCALE GENOMIC DNA]</scope>
    <source>
        <strain evidence="1 2">CIP 110357</strain>
    </source>
</reference>
<protein>
    <submittedName>
        <fullName evidence="1">Uncharacterized protein</fullName>
    </submittedName>
</protein>
<organism evidence="1 2">
    <name type="scientific">Acinetobacter brisouii CIP 110357</name>
    <dbReference type="NCBI Taxonomy" id="1341683"/>
    <lineage>
        <taxon>Bacteria</taxon>
        <taxon>Pseudomonadati</taxon>
        <taxon>Pseudomonadota</taxon>
        <taxon>Gammaproteobacteria</taxon>
        <taxon>Moraxellales</taxon>
        <taxon>Moraxellaceae</taxon>
        <taxon>Acinetobacter</taxon>
    </lineage>
</organism>
<comment type="caution">
    <text evidence="1">The sequence shown here is derived from an EMBL/GenBank/DDBJ whole genome shotgun (WGS) entry which is preliminary data.</text>
</comment>
<dbReference type="Proteomes" id="UP000018418">
    <property type="component" value="Unassembled WGS sequence"/>
</dbReference>
<proteinExistence type="predicted"/>
<evidence type="ECO:0000313" key="2">
    <source>
        <dbReference type="Proteomes" id="UP000018418"/>
    </source>
</evidence>
<dbReference type="AlphaFoldDB" id="V2VRY4"/>
<accession>V2VRY4</accession>
<sequence>MQIIEIKPHYWELYKDHEWMYLNVIINLRITSFEKAIILDEEAIQGYITKGKEFIDGLAERIESSHFRNDYDRFYSYPDVSKEQKNKMNEAFKQWTLSLDEPYEPYI</sequence>
<name>V2VRY4_9GAMM</name>
<gene>
    <name evidence="1" type="ORF">P255_02471</name>
</gene>